<gene>
    <name evidence="2" type="ORF">IFM89_009211</name>
</gene>
<dbReference type="Proteomes" id="UP000631114">
    <property type="component" value="Unassembled WGS sequence"/>
</dbReference>
<keyword evidence="3" id="KW-1185">Reference proteome</keyword>
<accession>A0A835IW33</accession>
<proteinExistence type="predicted"/>
<sequence>MSRRVSFGHEDLTKNHHDNWHTTSDEYRVHVNKIERMPSIIDAPHYPNLHMLFNNKATQTTQVTESTVQIEHAKNSNQKVHDEDVNMEAEKFILQKRKAFGLCKWMTMKA</sequence>
<dbReference type="EMBL" id="JADFTS010000001">
    <property type="protein sequence ID" value="KAF9624303.1"/>
    <property type="molecule type" value="Genomic_DNA"/>
</dbReference>
<feature type="region of interest" description="Disordered" evidence="1">
    <location>
        <begin position="1"/>
        <end position="20"/>
    </location>
</feature>
<protein>
    <submittedName>
        <fullName evidence="2">Uncharacterized protein</fullName>
    </submittedName>
</protein>
<organism evidence="2 3">
    <name type="scientific">Coptis chinensis</name>
    <dbReference type="NCBI Taxonomy" id="261450"/>
    <lineage>
        <taxon>Eukaryota</taxon>
        <taxon>Viridiplantae</taxon>
        <taxon>Streptophyta</taxon>
        <taxon>Embryophyta</taxon>
        <taxon>Tracheophyta</taxon>
        <taxon>Spermatophyta</taxon>
        <taxon>Magnoliopsida</taxon>
        <taxon>Ranunculales</taxon>
        <taxon>Ranunculaceae</taxon>
        <taxon>Coptidoideae</taxon>
        <taxon>Coptis</taxon>
    </lineage>
</organism>
<reference evidence="2 3" key="1">
    <citation type="submission" date="2020-10" db="EMBL/GenBank/DDBJ databases">
        <title>The Coptis chinensis genome and diversification of protoberbering-type alkaloids.</title>
        <authorList>
            <person name="Wang B."/>
            <person name="Shu S."/>
            <person name="Song C."/>
            <person name="Liu Y."/>
        </authorList>
    </citation>
    <scope>NUCLEOTIDE SEQUENCE [LARGE SCALE GENOMIC DNA]</scope>
    <source>
        <strain evidence="2">HL-2020</strain>
        <tissue evidence="2">Leaf</tissue>
    </source>
</reference>
<dbReference type="AlphaFoldDB" id="A0A835IW33"/>
<dbReference type="PANTHER" id="PTHR38224">
    <property type="entry name" value="PHLOEM SPECIFIC PROTEIN"/>
    <property type="match status" value="1"/>
</dbReference>
<name>A0A835IW33_9MAGN</name>
<feature type="compositionally biased region" description="Basic and acidic residues" evidence="1">
    <location>
        <begin position="7"/>
        <end position="20"/>
    </location>
</feature>
<evidence type="ECO:0000313" key="3">
    <source>
        <dbReference type="Proteomes" id="UP000631114"/>
    </source>
</evidence>
<comment type="caution">
    <text evidence="2">The sequence shown here is derived from an EMBL/GenBank/DDBJ whole genome shotgun (WGS) entry which is preliminary data.</text>
</comment>
<evidence type="ECO:0000256" key="1">
    <source>
        <dbReference type="SAM" id="MobiDB-lite"/>
    </source>
</evidence>
<evidence type="ECO:0000313" key="2">
    <source>
        <dbReference type="EMBL" id="KAF9624303.1"/>
    </source>
</evidence>
<dbReference type="OrthoDB" id="1246837at2759"/>
<dbReference type="PANTHER" id="PTHR38224:SF1">
    <property type="entry name" value="PHLOEM SPECIFIC PROTEIN"/>
    <property type="match status" value="1"/>
</dbReference>